<feature type="compositionally biased region" description="Low complexity" evidence="10">
    <location>
        <begin position="167"/>
        <end position="177"/>
    </location>
</feature>
<evidence type="ECO:0000313" key="13">
    <source>
        <dbReference type="EMBL" id="PMD40115.1"/>
    </source>
</evidence>
<dbReference type="Gene3D" id="3.30.200.20">
    <property type="entry name" value="Phosphorylase Kinase, domain 1"/>
    <property type="match status" value="1"/>
</dbReference>
<dbReference type="GO" id="GO:0005524">
    <property type="term" value="F:ATP binding"/>
    <property type="evidence" value="ECO:0007669"/>
    <property type="project" value="UniProtKB-UniRule"/>
</dbReference>
<dbReference type="FunFam" id="1.10.510.10:FF:000997">
    <property type="entry name" value="Kinase, AGC NDR"/>
    <property type="match status" value="1"/>
</dbReference>
<evidence type="ECO:0000256" key="7">
    <source>
        <dbReference type="ARBA" id="ARBA00047899"/>
    </source>
</evidence>
<dbReference type="SMART" id="SM00133">
    <property type="entry name" value="S_TK_X"/>
    <property type="match status" value="1"/>
</dbReference>
<sequence length="858" mass="97337">MKRGRPLDRTGERPNTSVYEDGGPLQRQVRAFVNHPPTPPESPERRERASKSRKHGSKLMSVLRSMTNSVSGASVAESRSLSPQPSTSAQGRRLSMVLLKGQLEPTVVHRTQFKSRPSVKSIDRDAIEIIQDPSPSISPQSSSNSGKSSIPRPGESTGKTSLDSKFSSKSKGVSQHSSENKKAISKQATGEGGSNENNLAPIAEVDCLETPEPVPTVVTIERAASAKVFFECYYNGLTSGQLTPRSLRRRQLECTLDQDATLSQTEMDERRRVWAKDETDHLRETRVMKARSGNMMKGKDSLASKYEVVQVLGKGSFGVVRLVREKSESLSHQEHKRKKQIYAMKVIRKSDMLRNSQEGHLRAERDFLVSAEGSRWIVPLIASFQDSNNLYLIMDYMPGGDFLSLLIRDNILTEHVTKWYIAEMILCIEEAHALRWIHRDVKPDNFLISASGHLKISDFGLAFDGHWSHDQAYYNNHRYSLLTKLGINVEGDSIDKKEGRTVAAALKMTHLTMGGQERHEVNTSYGSDCDSILNWRNRYGNRTLARSVVGTSQYMAPEVVRGELYDARCDWWSVAVILYECLYGHTPFLAEEGGRQQTKINILNHKTTFSFPPKPLVSKRCQDLIRSMIQEKGHRLCSRRYKTNRQASSLHQNQDHAGRYVYPNDAEDIKAHKWFRDVQWDRLHTMTPPFVPNIKSLDDTHYFDEEDPISDFSESTSGPPPTADEIAEALKPFPHEMQVIARDYVEHPHDSVKLKKVEREIDAFVTCEEQKEYLKGFFKHYARKEKKRPRDRLLRDKEIAPKVLELRKKGAFLGYTYRRYRPRRGSMGGAGSSRQGSVGVGGGTAKRAVWPRPRMSIH</sequence>
<dbReference type="Gene3D" id="1.10.510.10">
    <property type="entry name" value="Transferase(Phosphotransferase) domain 1"/>
    <property type="match status" value="1"/>
</dbReference>
<accession>A0A2J6RNK8</accession>
<keyword evidence="6 9" id="KW-0067">ATP-binding</keyword>
<gene>
    <name evidence="13" type="ORF">L207DRAFT_39403</name>
</gene>
<dbReference type="InterPro" id="IPR050236">
    <property type="entry name" value="Ser_Thr_kinase_AGC"/>
</dbReference>
<dbReference type="Pfam" id="PF00069">
    <property type="entry name" value="Pkinase"/>
    <property type="match status" value="2"/>
</dbReference>
<evidence type="ECO:0000256" key="6">
    <source>
        <dbReference type="ARBA" id="ARBA00022840"/>
    </source>
</evidence>
<evidence type="ECO:0000256" key="5">
    <source>
        <dbReference type="ARBA" id="ARBA00022777"/>
    </source>
</evidence>
<dbReference type="InterPro" id="IPR000719">
    <property type="entry name" value="Prot_kinase_dom"/>
</dbReference>
<dbReference type="STRING" id="1149755.A0A2J6RNK8"/>
<reference evidence="13 14" key="1">
    <citation type="submission" date="2016-04" db="EMBL/GenBank/DDBJ databases">
        <title>A degradative enzymes factory behind the ericoid mycorrhizal symbiosis.</title>
        <authorList>
            <consortium name="DOE Joint Genome Institute"/>
            <person name="Martino E."/>
            <person name="Morin E."/>
            <person name="Grelet G."/>
            <person name="Kuo A."/>
            <person name="Kohler A."/>
            <person name="Daghino S."/>
            <person name="Barry K."/>
            <person name="Choi C."/>
            <person name="Cichocki N."/>
            <person name="Clum A."/>
            <person name="Copeland A."/>
            <person name="Hainaut M."/>
            <person name="Haridas S."/>
            <person name="Labutti K."/>
            <person name="Lindquist E."/>
            <person name="Lipzen A."/>
            <person name="Khouja H.-R."/>
            <person name="Murat C."/>
            <person name="Ohm R."/>
            <person name="Olson A."/>
            <person name="Spatafora J."/>
            <person name="Veneault-Fourrey C."/>
            <person name="Henrissat B."/>
            <person name="Grigoriev I."/>
            <person name="Martin F."/>
            <person name="Perotto S."/>
        </authorList>
    </citation>
    <scope>NUCLEOTIDE SEQUENCE [LARGE SCALE GENOMIC DNA]</scope>
    <source>
        <strain evidence="13 14">F</strain>
    </source>
</reference>
<evidence type="ECO:0000256" key="2">
    <source>
        <dbReference type="ARBA" id="ARBA00022527"/>
    </source>
</evidence>
<feature type="region of interest" description="Disordered" evidence="10">
    <location>
        <begin position="130"/>
        <end position="198"/>
    </location>
</feature>
<evidence type="ECO:0000256" key="8">
    <source>
        <dbReference type="ARBA" id="ARBA00048679"/>
    </source>
</evidence>
<keyword evidence="2" id="KW-0723">Serine/threonine-protein kinase</keyword>
<keyword evidence="5 13" id="KW-0418">Kinase</keyword>
<evidence type="ECO:0000256" key="1">
    <source>
        <dbReference type="ARBA" id="ARBA00012513"/>
    </source>
</evidence>
<dbReference type="GO" id="GO:0035556">
    <property type="term" value="P:intracellular signal transduction"/>
    <property type="evidence" value="ECO:0007669"/>
    <property type="project" value="TreeGrafter"/>
</dbReference>
<evidence type="ECO:0000256" key="10">
    <source>
        <dbReference type="SAM" id="MobiDB-lite"/>
    </source>
</evidence>
<feature type="binding site" evidence="9">
    <location>
        <position position="345"/>
    </location>
    <ligand>
        <name>ATP</name>
        <dbReference type="ChEBI" id="CHEBI:30616"/>
    </ligand>
</feature>
<evidence type="ECO:0000259" key="11">
    <source>
        <dbReference type="PROSITE" id="PS50011"/>
    </source>
</evidence>
<evidence type="ECO:0000259" key="12">
    <source>
        <dbReference type="PROSITE" id="PS51285"/>
    </source>
</evidence>
<keyword evidence="3" id="KW-0808">Transferase</keyword>
<dbReference type="Proteomes" id="UP000235786">
    <property type="component" value="Unassembled WGS sequence"/>
</dbReference>
<keyword evidence="14" id="KW-1185">Reference proteome</keyword>
<proteinExistence type="predicted"/>
<evidence type="ECO:0000256" key="3">
    <source>
        <dbReference type="ARBA" id="ARBA00022679"/>
    </source>
</evidence>
<dbReference type="OrthoDB" id="3638488at2759"/>
<organism evidence="13 14">
    <name type="scientific">Hyaloscypha variabilis (strain UAMH 11265 / GT02V1 / F)</name>
    <name type="common">Meliniomyces variabilis</name>
    <dbReference type="NCBI Taxonomy" id="1149755"/>
    <lineage>
        <taxon>Eukaryota</taxon>
        <taxon>Fungi</taxon>
        <taxon>Dikarya</taxon>
        <taxon>Ascomycota</taxon>
        <taxon>Pezizomycotina</taxon>
        <taxon>Leotiomycetes</taxon>
        <taxon>Helotiales</taxon>
        <taxon>Hyaloscyphaceae</taxon>
        <taxon>Hyaloscypha</taxon>
        <taxon>Hyaloscypha variabilis</taxon>
    </lineage>
</organism>
<dbReference type="InterPro" id="IPR017441">
    <property type="entry name" value="Protein_kinase_ATP_BS"/>
</dbReference>
<feature type="compositionally biased region" description="Low complexity" evidence="10">
    <location>
        <begin position="130"/>
        <end position="153"/>
    </location>
</feature>
<dbReference type="EC" id="2.7.11.1" evidence="1"/>
<feature type="domain" description="AGC-kinase C-terminal" evidence="12">
    <location>
        <begin position="676"/>
        <end position="827"/>
    </location>
</feature>
<comment type="catalytic activity">
    <reaction evidence="8">
        <text>L-seryl-[protein] + ATP = O-phospho-L-seryl-[protein] + ADP + H(+)</text>
        <dbReference type="Rhea" id="RHEA:17989"/>
        <dbReference type="Rhea" id="RHEA-COMP:9863"/>
        <dbReference type="Rhea" id="RHEA-COMP:11604"/>
        <dbReference type="ChEBI" id="CHEBI:15378"/>
        <dbReference type="ChEBI" id="CHEBI:29999"/>
        <dbReference type="ChEBI" id="CHEBI:30616"/>
        <dbReference type="ChEBI" id="CHEBI:83421"/>
        <dbReference type="ChEBI" id="CHEBI:456216"/>
        <dbReference type="EC" id="2.7.11.1"/>
    </reaction>
</comment>
<dbReference type="InterPro" id="IPR000961">
    <property type="entry name" value="AGC-kinase_C"/>
</dbReference>
<feature type="compositionally biased region" description="Polar residues" evidence="10">
    <location>
        <begin position="64"/>
        <end position="90"/>
    </location>
</feature>
<evidence type="ECO:0000256" key="9">
    <source>
        <dbReference type="PROSITE-ProRule" id="PRU10141"/>
    </source>
</evidence>
<protein>
    <recommendedName>
        <fullName evidence="1">non-specific serine/threonine protein kinase</fullName>
        <ecNumber evidence="1">2.7.11.1</ecNumber>
    </recommendedName>
</protein>
<name>A0A2J6RNK8_HYAVF</name>
<evidence type="ECO:0000313" key="14">
    <source>
        <dbReference type="Proteomes" id="UP000235786"/>
    </source>
</evidence>
<feature type="region of interest" description="Disordered" evidence="10">
    <location>
        <begin position="1"/>
        <end position="96"/>
    </location>
</feature>
<feature type="region of interest" description="Disordered" evidence="10">
    <location>
        <begin position="823"/>
        <end position="858"/>
    </location>
</feature>
<dbReference type="PROSITE" id="PS51285">
    <property type="entry name" value="AGC_KINASE_CTER"/>
    <property type="match status" value="1"/>
</dbReference>
<dbReference type="GO" id="GO:0004674">
    <property type="term" value="F:protein serine/threonine kinase activity"/>
    <property type="evidence" value="ECO:0007669"/>
    <property type="project" value="UniProtKB-KW"/>
</dbReference>
<dbReference type="PANTHER" id="PTHR24356:SF400">
    <property type="entry name" value="SERINE_THREONINE-PROTEIN KINASE CBK1"/>
    <property type="match status" value="1"/>
</dbReference>
<dbReference type="PROSITE" id="PS00107">
    <property type="entry name" value="PROTEIN_KINASE_ATP"/>
    <property type="match status" value="1"/>
</dbReference>
<dbReference type="PROSITE" id="PS50011">
    <property type="entry name" value="PROTEIN_KINASE_DOM"/>
    <property type="match status" value="1"/>
</dbReference>
<dbReference type="AlphaFoldDB" id="A0A2J6RNK8"/>
<dbReference type="EMBL" id="KZ613946">
    <property type="protein sequence ID" value="PMD40115.1"/>
    <property type="molecule type" value="Genomic_DNA"/>
</dbReference>
<evidence type="ECO:0000256" key="4">
    <source>
        <dbReference type="ARBA" id="ARBA00022741"/>
    </source>
</evidence>
<dbReference type="SUPFAM" id="SSF56112">
    <property type="entry name" value="Protein kinase-like (PK-like)"/>
    <property type="match status" value="1"/>
</dbReference>
<dbReference type="PANTHER" id="PTHR24356">
    <property type="entry name" value="SERINE/THREONINE-PROTEIN KINASE"/>
    <property type="match status" value="1"/>
</dbReference>
<dbReference type="InterPro" id="IPR011009">
    <property type="entry name" value="Kinase-like_dom_sf"/>
</dbReference>
<comment type="catalytic activity">
    <reaction evidence="7">
        <text>L-threonyl-[protein] + ATP = O-phospho-L-threonyl-[protein] + ADP + H(+)</text>
        <dbReference type="Rhea" id="RHEA:46608"/>
        <dbReference type="Rhea" id="RHEA-COMP:11060"/>
        <dbReference type="Rhea" id="RHEA-COMP:11605"/>
        <dbReference type="ChEBI" id="CHEBI:15378"/>
        <dbReference type="ChEBI" id="CHEBI:30013"/>
        <dbReference type="ChEBI" id="CHEBI:30616"/>
        <dbReference type="ChEBI" id="CHEBI:61977"/>
        <dbReference type="ChEBI" id="CHEBI:456216"/>
        <dbReference type="EC" id="2.7.11.1"/>
    </reaction>
</comment>
<dbReference type="SMART" id="SM00220">
    <property type="entry name" value="S_TKc"/>
    <property type="match status" value="1"/>
</dbReference>
<feature type="compositionally biased region" description="Basic and acidic residues" evidence="10">
    <location>
        <begin position="1"/>
        <end position="12"/>
    </location>
</feature>
<feature type="domain" description="Protein kinase" evidence="11">
    <location>
        <begin position="306"/>
        <end position="675"/>
    </location>
</feature>
<keyword evidence="4 9" id="KW-0547">Nucleotide-binding</keyword>